<proteinExistence type="predicted"/>
<dbReference type="PROSITE" id="PS51257">
    <property type="entry name" value="PROKAR_LIPOPROTEIN"/>
    <property type="match status" value="1"/>
</dbReference>
<dbReference type="RefSeq" id="WP_129224422.1">
    <property type="nucleotide sequence ID" value="NZ_SDOZ01000002.1"/>
</dbReference>
<reference evidence="3 4" key="1">
    <citation type="journal article" date="2019" name="Gut">
        <title>Antibiotics-induced monodominance of a novel gut bacterial order.</title>
        <authorList>
            <person name="Hildebrand F."/>
            <person name="Moitinho-Silva L."/>
            <person name="Blasche S."/>
            <person name="Jahn M.T."/>
            <person name="Gossmann T.I."/>
            <person name="Heuerta-Cepas J."/>
            <person name="Hercog R."/>
            <person name="Luetge M."/>
            <person name="Bahram M."/>
            <person name="Pryszlak A."/>
            <person name="Alves R.J."/>
            <person name="Waszak S.M."/>
            <person name="Zhu A."/>
            <person name="Ye L."/>
            <person name="Costea P.I."/>
            <person name="Aalvink S."/>
            <person name="Belzer C."/>
            <person name="Forslund S.K."/>
            <person name="Sunagawa S."/>
            <person name="Hentschel U."/>
            <person name="Merten C."/>
            <person name="Patil K.R."/>
            <person name="Benes V."/>
            <person name="Bork P."/>
        </authorList>
    </citation>
    <scope>NUCLEOTIDE SEQUENCE [LARGE SCALE GENOMIC DNA]</scope>
    <source>
        <strain evidence="3 4">HDS1380</strain>
    </source>
</reference>
<evidence type="ECO:0000313" key="4">
    <source>
        <dbReference type="Proteomes" id="UP000291269"/>
    </source>
</evidence>
<evidence type="ECO:0000256" key="2">
    <source>
        <dbReference type="SAM" id="SignalP"/>
    </source>
</evidence>
<organism evidence="3 4">
    <name type="scientific">Candidatus Borkfalkia ceftriaxoniphila</name>
    <dbReference type="NCBI Taxonomy" id="2508949"/>
    <lineage>
        <taxon>Bacteria</taxon>
        <taxon>Bacillati</taxon>
        <taxon>Bacillota</taxon>
        <taxon>Clostridia</taxon>
        <taxon>Christensenellales</taxon>
        <taxon>Christensenellaceae</taxon>
        <taxon>Candidatus Borkfalkia</taxon>
    </lineage>
</organism>
<dbReference type="Proteomes" id="UP000291269">
    <property type="component" value="Unassembled WGS sequence"/>
</dbReference>
<keyword evidence="1" id="KW-1133">Transmembrane helix</keyword>
<feature type="transmembrane region" description="Helical" evidence="1">
    <location>
        <begin position="692"/>
        <end position="715"/>
    </location>
</feature>
<sequence length="721" mass="79234">MKKSFVSFMLGILAACLFATAGISFALAQESSLYKKYGFDFNESAEKVQVLGAAEIVTDGAKDLFKDAGALDSYVPAKDINQNNREFTIRLPERVNASDYAFIHVYLLINQWETPGDPDTVASFVSVSAYAPSDSEFANPAGTLRGNKNSNTVDILRIDPKKVADKDGYVRNIVLRVDCDAKKYATAVYLNYVELTETLESLYLQTGKQVVATENPEQIADPNVTWFYLKDNGEKNEPYGYVEHPAFNFMNEGTFPGAKVENDVLLLRNAVFAVKLGKINASLYAQMNIDLLFADWNAGRHDFYLYGSGTTSFTDERGNPVGYVKKLTTVGAETRANFKLGADELRKLADSSGAIDYIYIMWGGNERDTADRTVGCPTNTSIWMNEIVFLIEEDVPKPVVPTEKNSVDISDLFPTGNSAALNFQAEEENKNKVLTQAAVSMDSTDEINFGIKPATDTYSIMFLLRAADNSTMQDAWLKSGVFFWFSNDNITLGSYKDNTSSGMTTLLAKDYPKGAFAKGKITNVKMTLLPFYIDGVEAGYYAAVTIGSAQTPQMEMYFYSEDISTGNYLHFAWQDLGKDIGFELSALKQDAKSAQEVMGLKLETSNGETGKVTLEKERATVKASWYSMAGEKVSEIKTSGAEIEFNRETGRVVFQKKGSVSLSFTVTNVFGTFESPVLELSYGVEGGGCTSAVVTGVLIGAAVLVLICAITIIIFRRKKVK</sequence>
<keyword evidence="2" id="KW-0732">Signal</keyword>
<dbReference type="EMBL" id="SDOZ01000002">
    <property type="protein sequence ID" value="RXZ61599.1"/>
    <property type="molecule type" value="Genomic_DNA"/>
</dbReference>
<name>A0A4Q2KC87_9FIRM</name>
<gene>
    <name evidence="3" type="ORF">ESZ91_04175</name>
</gene>
<feature type="chain" id="PRO_5020933666" evidence="2">
    <location>
        <begin position="29"/>
        <end position="721"/>
    </location>
</feature>
<accession>A0A4Q2KC87</accession>
<evidence type="ECO:0000313" key="3">
    <source>
        <dbReference type="EMBL" id="RXZ61599.1"/>
    </source>
</evidence>
<keyword evidence="1" id="KW-0472">Membrane</keyword>
<evidence type="ECO:0000256" key="1">
    <source>
        <dbReference type="SAM" id="Phobius"/>
    </source>
</evidence>
<dbReference type="AlphaFoldDB" id="A0A4Q2KC87"/>
<feature type="signal peptide" evidence="2">
    <location>
        <begin position="1"/>
        <end position="28"/>
    </location>
</feature>
<protein>
    <submittedName>
        <fullName evidence="3">Uncharacterized protein</fullName>
    </submittedName>
</protein>
<keyword evidence="4" id="KW-1185">Reference proteome</keyword>
<comment type="caution">
    <text evidence="3">The sequence shown here is derived from an EMBL/GenBank/DDBJ whole genome shotgun (WGS) entry which is preliminary data.</text>
</comment>
<keyword evidence="1" id="KW-0812">Transmembrane</keyword>